<evidence type="ECO:0000313" key="1">
    <source>
        <dbReference type="EMBL" id="KAF5182578.1"/>
    </source>
</evidence>
<accession>A0A7J6VD97</accession>
<organism evidence="1 2">
    <name type="scientific">Thalictrum thalictroides</name>
    <name type="common">Rue-anemone</name>
    <name type="synonym">Anemone thalictroides</name>
    <dbReference type="NCBI Taxonomy" id="46969"/>
    <lineage>
        <taxon>Eukaryota</taxon>
        <taxon>Viridiplantae</taxon>
        <taxon>Streptophyta</taxon>
        <taxon>Embryophyta</taxon>
        <taxon>Tracheophyta</taxon>
        <taxon>Spermatophyta</taxon>
        <taxon>Magnoliopsida</taxon>
        <taxon>Ranunculales</taxon>
        <taxon>Ranunculaceae</taxon>
        <taxon>Thalictroideae</taxon>
        <taxon>Thalictrum</taxon>
    </lineage>
</organism>
<reference evidence="1 2" key="1">
    <citation type="submission" date="2020-06" db="EMBL/GenBank/DDBJ databases">
        <title>Transcriptomic and genomic resources for Thalictrum thalictroides and T. hernandezii: Facilitating candidate gene discovery in an emerging model plant lineage.</title>
        <authorList>
            <person name="Arias T."/>
            <person name="Riano-Pachon D.M."/>
            <person name="Di Stilio V.S."/>
        </authorList>
    </citation>
    <scope>NUCLEOTIDE SEQUENCE [LARGE SCALE GENOMIC DNA]</scope>
    <source>
        <strain evidence="2">cv. WT478/WT964</strain>
        <tissue evidence="1">Leaves</tissue>
    </source>
</reference>
<evidence type="ECO:0000313" key="2">
    <source>
        <dbReference type="Proteomes" id="UP000554482"/>
    </source>
</evidence>
<sequence>MLTPVLTPRSWSIPLRVLSPRTTLAHTSRRTDSISEAQLTCLTSAASVKATVRFGSETAQKPRLARSLLVC</sequence>
<proteinExistence type="predicted"/>
<dbReference type="Proteomes" id="UP000554482">
    <property type="component" value="Unassembled WGS sequence"/>
</dbReference>
<dbReference type="AlphaFoldDB" id="A0A7J6VD97"/>
<protein>
    <submittedName>
        <fullName evidence="1">Uncharacterized protein</fullName>
    </submittedName>
</protein>
<gene>
    <name evidence="1" type="ORF">FRX31_027834</name>
</gene>
<name>A0A7J6VD97_THATH</name>
<dbReference type="EMBL" id="JABWDY010034560">
    <property type="protein sequence ID" value="KAF5182578.1"/>
    <property type="molecule type" value="Genomic_DNA"/>
</dbReference>
<comment type="caution">
    <text evidence="1">The sequence shown here is derived from an EMBL/GenBank/DDBJ whole genome shotgun (WGS) entry which is preliminary data.</text>
</comment>
<keyword evidence="2" id="KW-1185">Reference proteome</keyword>